<dbReference type="RefSeq" id="WP_111345634.1">
    <property type="nucleotide sequence ID" value="NZ_QHHQ01000002.1"/>
</dbReference>
<dbReference type="AlphaFoldDB" id="A0A8B2NQQ2"/>
<keyword evidence="2" id="KW-0732">Signal</keyword>
<proteinExistence type="predicted"/>
<gene>
    <name evidence="3" type="ORF">DLJ53_12685</name>
</gene>
<dbReference type="OrthoDB" id="8233656at2"/>
<protein>
    <recommendedName>
        <fullName evidence="5">Lipoprotein</fullName>
    </recommendedName>
</protein>
<feature type="signal peptide" evidence="2">
    <location>
        <begin position="1"/>
        <end position="25"/>
    </location>
</feature>
<evidence type="ECO:0000256" key="1">
    <source>
        <dbReference type="SAM" id="MobiDB-lite"/>
    </source>
</evidence>
<keyword evidence="4" id="KW-1185">Reference proteome</keyword>
<feature type="region of interest" description="Disordered" evidence="1">
    <location>
        <begin position="140"/>
        <end position="174"/>
    </location>
</feature>
<name>A0A8B2NQQ2_9HYPH</name>
<reference evidence="3 4" key="1">
    <citation type="submission" date="2018-05" db="EMBL/GenBank/DDBJ databases">
        <title>Acuticoccus sediminis sp. nov., isolated from deep-sea sediment of Indian Ocean.</title>
        <authorList>
            <person name="Liu X."/>
            <person name="Lai Q."/>
            <person name="Du Y."/>
            <person name="Sun F."/>
            <person name="Zhang X."/>
            <person name="Wang S."/>
            <person name="Shao Z."/>
        </authorList>
    </citation>
    <scope>NUCLEOTIDE SEQUENCE [LARGE SCALE GENOMIC DNA]</scope>
    <source>
        <strain evidence="3 4">PTG4-2</strain>
    </source>
</reference>
<feature type="compositionally biased region" description="Pro residues" evidence="1">
    <location>
        <begin position="149"/>
        <end position="163"/>
    </location>
</feature>
<evidence type="ECO:0008006" key="5">
    <source>
        <dbReference type="Google" id="ProtNLM"/>
    </source>
</evidence>
<organism evidence="3 4">
    <name type="scientific">Acuticoccus sediminis</name>
    <dbReference type="NCBI Taxonomy" id="2184697"/>
    <lineage>
        <taxon>Bacteria</taxon>
        <taxon>Pseudomonadati</taxon>
        <taxon>Pseudomonadota</taxon>
        <taxon>Alphaproteobacteria</taxon>
        <taxon>Hyphomicrobiales</taxon>
        <taxon>Amorphaceae</taxon>
        <taxon>Acuticoccus</taxon>
    </lineage>
</organism>
<sequence>MRFISRALFLFAVLAPLAGCAIADARDAAEGRVDIVGLSKAELRMCAGFPTKTVMEGDVEIWSYERSSAGGTSVTLPTLQTLLVPIPGPSFSQNSTTECRAQMRFAGGRVSEVAYAGANDVMGAEDAACAQVVKGCIGYEPGKGQPAKPSSPAPRSPGAPTPPETERGASSAGR</sequence>
<dbReference type="EMBL" id="QHHQ01000002">
    <property type="protein sequence ID" value="RAI02216.1"/>
    <property type="molecule type" value="Genomic_DNA"/>
</dbReference>
<comment type="caution">
    <text evidence="3">The sequence shown here is derived from an EMBL/GenBank/DDBJ whole genome shotgun (WGS) entry which is preliminary data.</text>
</comment>
<evidence type="ECO:0000313" key="4">
    <source>
        <dbReference type="Proteomes" id="UP000249590"/>
    </source>
</evidence>
<feature type="chain" id="PRO_5032561177" description="Lipoprotein" evidence="2">
    <location>
        <begin position="26"/>
        <end position="174"/>
    </location>
</feature>
<evidence type="ECO:0000313" key="3">
    <source>
        <dbReference type="EMBL" id="RAI02216.1"/>
    </source>
</evidence>
<dbReference type="Proteomes" id="UP000249590">
    <property type="component" value="Unassembled WGS sequence"/>
</dbReference>
<accession>A0A8B2NQQ2</accession>
<evidence type="ECO:0000256" key="2">
    <source>
        <dbReference type="SAM" id="SignalP"/>
    </source>
</evidence>